<gene>
    <name evidence="1" type="ORF">SPELUC_LOCUS12233</name>
</gene>
<reference evidence="1" key="1">
    <citation type="submission" date="2021-06" db="EMBL/GenBank/DDBJ databases">
        <authorList>
            <person name="Kallberg Y."/>
            <person name="Tangrot J."/>
            <person name="Rosling A."/>
        </authorList>
    </citation>
    <scope>NUCLEOTIDE SEQUENCE</scope>
    <source>
        <strain evidence="1">28 12/20/2015</strain>
    </source>
</reference>
<evidence type="ECO:0000313" key="1">
    <source>
        <dbReference type="EMBL" id="CAG8717809.1"/>
    </source>
</evidence>
<organism evidence="1 2">
    <name type="scientific">Cetraspora pellucida</name>
    <dbReference type="NCBI Taxonomy" id="1433469"/>
    <lineage>
        <taxon>Eukaryota</taxon>
        <taxon>Fungi</taxon>
        <taxon>Fungi incertae sedis</taxon>
        <taxon>Mucoromycota</taxon>
        <taxon>Glomeromycotina</taxon>
        <taxon>Glomeromycetes</taxon>
        <taxon>Diversisporales</taxon>
        <taxon>Gigasporaceae</taxon>
        <taxon>Cetraspora</taxon>
    </lineage>
</organism>
<sequence length="75" mass="8908">GQYENPDSFEKKNKISFLENSIEYVLTLHLFDENPCGTIRFILCFMISWQLNDNFEKYELLQSWQGKDLRGVIIS</sequence>
<accession>A0ACA9PPR3</accession>
<proteinExistence type="predicted"/>
<protein>
    <submittedName>
        <fullName evidence="1">15941_t:CDS:1</fullName>
    </submittedName>
</protein>
<comment type="caution">
    <text evidence="1">The sequence shown here is derived from an EMBL/GenBank/DDBJ whole genome shotgun (WGS) entry which is preliminary data.</text>
</comment>
<evidence type="ECO:0000313" key="2">
    <source>
        <dbReference type="Proteomes" id="UP000789366"/>
    </source>
</evidence>
<feature type="non-terminal residue" evidence="1">
    <location>
        <position position="1"/>
    </location>
</feature>
<dbReference type="Proteomes" id="UP000789366">
    <property type="component" value="Unassembled WGS sequence"/>
</dbReference>
<feature type="non-terminal residue" evidence="1">
    <location>
        <position position="75"/>
    </location>
</feature>
<keyword evidence="2" id="KW-1185">Reference proteome</keyword>
<name>A0ACA9PPR3_9GLOM</name>
<dbReference type="EMBL" id="CAJVPW010028272">
    <property type="protein sequence ID" value="CAG8717809.1"/>
    <property type="molecule type" value="Genomic_DNA"/>
</dbReference>